<sequence>MVLRKDQIEASLQEEKKLIEDGKLKEDNPLDVSETFFRLCEACRCGDLKTCQETITEGVNINARDRFDYTPLILASLCGHFEVVQLLLESGALCERDTFQGERCLYNALNDRIRNLLLSYDYSKSTDPLQPLASHITSLLTREHPQTSDILVAAAEESFRLHKFILSARSPYFAKKLSVAPDTASWKLPSAIPPQAFGIAIKYIYLGEISNDVGGGPGTGFSEDEVLEGIDKISRQLEIISLWDGILESGDRRLARQRRTDEVDKGRNQLEAWFSNNVLKHKIILDTARADNVKWDCNNGVFADVLLRADESDDAFEIESPLEEDSLQRKPETKNGIPIGPLRQASRSPSRDGKPRKSILFPVHRAMLLRSEYFLTMFSSAFREAQATEYLHIISMDCSPEVLEVVLQFLYTEKTDFPLEIAIDVLFAADHLLIEKLKMKAAVVISTLGNGSMSQIPTRLDAAETSSPAPEELDIYDVVRAGWLTRVPRLEEFGARYLAYRLESYIDEEDFADLVRESANRIKGRQETDTIELLDDIRYYLSERFRLRFEDSGLEDMMEEEPTIATEAETDIDGKLPEDEGVDMGSLPNGDAARGDVNSSSGIMMKDGSSTIRTLDGEMVGDELEGDAINYQILLGKIEGLLTRLKLDA</sequence>
<dbReference type="InterPro" id="IPR000210">
    <property type="entry name" value="BTB/POZ_dom"/>
</dbReference>
<dbReference type="SUPFAM" id="SSF54695">
    <property type="entry name" value="POZ domain"/>
    <property type="match status" value="2"/>
</dbReference>
<dbReference type="Pfam" id="PF00651">
    <property type="entry name" value="BTB"/>
    <property type="match status" value="2"/>
</dbReference>
<evidence type="ECO:0000256" key="3">
    <source>
        <dbReference type="PROSITE-ProRule" id="PRU00023"/>
    </source>
</evidence>
<feature type="region of interest" description="Disordered" evidence="4">
    <location>
        <begin position="323"/>
        <end position="357"/>
    </location>
</feature>
<organism evidence="6 7">
    <name type="scientific">Letharia lupina</name>
    <dbReference type="NCBI Taxonomy" id="560253"/>
    <lineage>
        <taxon>Eukaryota</taxon>
        <taxon>Fungi</taxon>
        <taxon>Dikarya</taxon>
        <taxon>Ascomycota</taxon>
        <taxon>Pezizomycotina</taxon>
        <taxon>Lecanoromycetes</taxon>
        <taxon>OSLEUM clade</taxon>
        <taxon>Lecanoromycetidae</taxon>
        <taxon>Lecanorales</taxon>
        <taxon>Lecanorineae</taxon>
        <taxon>Parmeliaceae</taxon>
        <taxon>Letharia</taxon>
    </lineage>
</organism>
<evidence type="ECO:0000256" key="2">
    <source>
        <dbReference type="ARBA" id="ARBA00023043"/>
    </source>
</evidence>
<dbReference type="Gene3D" id="1.25.40.20">
    <property type="entry name" value="Ankyrin repeat-containing domain"/>
    <property type="match status" value="1"/>
</dbReference>
<feature type="region of interest" description="Disordered" evidence="4">
    <location>
        <begin position="574"/>
        <end position="605"/>
    </location>
</feature>
<dbReference type="CDD" id="cd18497">
    <property type="entry name" value="BACK_ABTB1_BPOZ"/>
    <property type="match status" value="1"/>
</dbReference>
<dbReference type="Gene3D" id="3.30.710.10">
    <property type="entry name" value="Potassium Channel Kv1.1, Chain A"/>
    <property type="match status" value="2"/>
</dbReference>
<dbReference type="PROSITE" id="PS50088">
    <property type="entry name" value="ANK_REPEAT"/>
    <property type="match status" value="1"/>
</dbReference>
<dbReference type="GO" id="GO:0005737">
    <property type="term" value="C:cytoplasm"/>
    <property type="evidence" value="ECO:0007669"/>
    <property type="project" value="TreeGrafter"/>
</dbReference>
<dbReference type="InterPro" id="IPR036770">
    <property type="entry name" value="Ankyrin_rpt-contain_sf"/>
</dbReference>
<dbReference type="PANTHER" id="PTHR46231">
    <property type="entry name" value="ANKYRIN REPEAT AND BTB/POZ DOMAIN-CONTAINING PROTEIN 1"/>
    <property type="match status" value="1"/>
</dbReference>
<evidence type="ECO:0000259" key="5">
    <source>
        <dbReference type="PROSITE" id="PS50097"/>
    </source>
</evidence>
<feature type="repeat" description="ANK" evidence="3">
    <location>
        <begin position="67"/>
        <end position="92"/>
    </location>
</feature>
<gene>
    <name evidence="6" type="ORF">HO133_004038</name>
</gene>
<evidence type="ECO:0000313" key="7">
    <source>
        <dbReference type="Proteomes" id="UP000593566"/>
    </source>
</evidence>
<protein>
    <recommendedName>
        <fullName evidence="5">BTB domain-containing protein</fullName>
    </recommendedName>
</protein>
<dbReference type="InterPro" id="IPR002110">
    <property type="entry name" value="Ankyrin_rpt"/>
</dbReference>
<evidence type="ECO:0000313" key="6">
    <source>
        <dbReference type="EMBL" id="KAF6219569.1"/>
    </source>
</evidence>
<reference evidence="6 7" key="1">
    <citation type="journal article" date="2020" name="Genomics">
        <title>Complete, high-quality genomes from long-read metagenomic sequencing of two wolf lichen thalli reveals enigmatic genome architecture.</title>
        <authorList>
            <person name="McKenzie S.K."/>
            <person name="Walston R.F."/>
            <person name="Allen J.L."/>
        </authorList>
    </citation>
    <scope>NUCLEOTIDE SEQUENCE [LARGE SCALE GENOMIC DNA]</scope>
    <source>
        <strain evidence="6">WasteWater1</strain>
    </source>
</reference>
<dbReference type="Proteomes" id="UP000593566">
    <property type="component" value="Unassembled WGS sequence"/>
</dbReference>
<dbReference type="CDD" id="cd18186">
    <property type="entry name" value="BTB_POZ_ZBTB_KLHL-like"/>
    <property type="match status" value="1"/>
</dbReference>
<keyword evidence="1" id="KW-0677">Repeat</keyword>
<dbReference type="FunFam" id="1.25.40.20:FF:000248">
    <property type="entry name" value="Ankyrin repeat and BTB/POZ domain protein"/>
    <property type="match status" value="1"/>
</dbReference>
<keyword evidence="7" id="KW-1185">Reference proteome</keyword>
<dbReference type="PROSITE" id="PS50297">
    <property type="entry name" value="ANK_REP_REGION"/>
    <property type="match status" value="1"/>
</dbReference>
<dbReference type="InterPro" id="IPR011333">
    <property type="entry name" value="SKP1/BTB/POZ_sf"/>
</dbReference>
<evidence type="ECO:0000256" key="4">
    <source>
        <dbReference type="SAM" id="MobiDB-lite"/>
    </source>
</evidence>
<feature type="domain" description="BTB" evidence="5">
    <location>
        <begin position="148"/>
        <end position="213"/>
    </location>
</feature>
<dbReference type="SUPFAM" id="SSF48403">
    <property type="entry name" value="Ankyrin repeat"/>
    <property type="match status" value="1"/>
</dbReference>
<dbReference type="PANTHER" id="PTHR46231:SF1">
    <property type="entry name" value="ANKYRIN REPEAT AND BTB_POZ DOMAIN-CONTAINING PROTEIN 1"/>
    <property type="match status" value="1"/>
</dbReference>
<dbReference type="GO" id="GO:0000151">
    <property type="term" value="C:ubiquitin ligase complex"/>
    <property type="evidence" value="ECO:0007669"/>
    <property type="project" value="TreeGrafter"/>
</dbReference>
<dbReference type="PROSITE" id="PS50097">
    <property type="entry name" value="BTB"/>
    <property type="match status" value="2"/>
</dbReference>
<comment type="caution">
    <text evidence="6">The sequence shown here is derived from an EMBL/GenBank/DDBJ whole genome shotgun (WGS) entry which is preliminary data.</text>
</comment>
<dbReference type="EMBL" id="JACCJB010000019">
    <property type="protein sequence ID" value="KAF6219569.1"/>
    <property type="molecule type" value="Genomic_DNA"/>
</dbReference>
<accession>A0A8H6CA00</accession>
<evidence type="ECO:0000256" key="1">
    <source>
        <dbReference type="ARBA" id="ARBA00022737"/>
    </source>
</evidence>
<proteinExistence type="predicted"/>
<keyword evidence="2 3" id="KW-0040">ANK repeat</keyword>
<dbReference type="AlphaFoldDB" id="A0A8H6CA00"/>
<feature type="domain" description="BTB" evidence="5">
    <location>
        <begin position="361"/>
        <end position="419"/>
    </location>
</feature>
<name>A0A8H6CA00_9LECA</name>
<dbReference type="SMART" id="SM00225">
    <property type="entry name" value="BTB"/>
    <property type="match status" value="2"/>
</dbReference>
<dbReference type="Pfam" id="PF12796">
    <property type="entry name" value="Ank_2"/>
    <property type="match status" value="1"/>
</dbReference>
<dbReference type="InterPro" id="IPR044515">
    <property type="entry name" value="ABTB1"/>
</dbReference>
<dbReference type="RefSeq" id="XP_037149004.1">
    <property type="nucleotide sequence ID" value="XM_037294957.1"/>
</dbReference>
<dbReference type="GeneID" id="59332447"/>